<reference evidence="1 2" key="1">
    <citation type="submission" date="2016-10" db="EMBL/GenBank/DDBJ databases">
        <authorList>
            <person name="de Groot N.N."/>
        </authorList>
    </citation>
    <scope>NUCLEOTIDE SEQUENCE [LARGE SCALE GENOMIC DNA]</scope>
    <source>
        <strain evidence="1 2">DSM 12272</strain>
    </source>
</reference>
<dbReference type="SUPFAM" id="SSF52467">
    <property type="entry name" value="DHS-like NAD/FAD-binding domain"/>
    <property type="match status" value="1"/>
</dbReference>
<dbReference type="EMBL" id="FNJM01000017">
    <property type="protein sequence ID" value="SDP79292.1"/>
    <property type="molecule type" value="Genomic_DNA"/>
</dbReference>
<evidence type="ECO:0000313" key="2">
    <source>
        <dbReference type="Proteomes" id="UP000198597"/>
    </source>
</evidence>
<dbReference type="Proteomes" id="UP000198597">
    <property type="component" value="Unassembled WGS sequence"/>
</dbReference>
<gene>
    <name evidence="1" type="ORF">SAMN04488529_11768</name>
</gene>
<evidence type="ECO:0000313" key="1">
    <source>
        <dbReference type="EMBL" id="SDP79292.1"/>
    </source>
</evidence>
<sequence>MDEIIYGNLVEKIRNNEVILWVGAGFSKYAGLPLGSQLVEMVKNDMSEKERELINHINLLPDLAEEYVQIKSRVDLIRLLKRNIDINIDFNKLTAHQAILRIPQIKNIITTNYDCLFEKVFEENIEVIAKDSDVAFISDEKINLFKIHGDFNNKENMIITRSDYTDFFNGKINSLLWNELKSLMAKKSILFVGYGFGDQNVDAIFKDICDKLGEFKKESYLVVPGLDQYKIKRLSKNDIRYLDITGEVLFELLEQDIKKKLIVDCSKGKISIKNSKIILSTHGIDVDFKICDTDIVVKAVKAGDEPLKISMNLSVNKEDSKSIEQIEKFDRAIRGESIEPVILSGKCLKDINGIIKGVDVPILNGELDSMYLVPLPEEVFTCDLLSISNDISIKCKFKRYILRDEIIIILEMDLYKLTWKFNLLAGIESNIKITTKKSQGKYEHEIKEIKVMIDWLLGKKVRLYREDNYKWSIMLPSPKNGKAKEFIRVAKLRKEILQHVIDVRRYFGVNFKKIDSINRDEYELLENLSEIGKTRKLRVDSISFSFKSNDEFIDMLKDDSIFMIGNEDSDNIDVDILGEKIKLGKHMIKCNDAYVSNYDDVKNDKTDKIIFKSKSNKLHIEYCF</sequence>
<name>A0A1H0VL14_9CLOT</name>
<accession>A0A1H0VL14</accession>
<dbReference type="STRING" id="94869.SAMN04488529_11768"/>
<dbReference type="AlphaFoldDB" id="A0A1H0VL14"/>
<dbReference type="InterPro" id="IPR029035">
    <property type="entry name" value="DHS-like_NAD/FAD-binding_dom"/>
</dbReference>
<dbReference type="Pfam" id="PF13289">
    <property type="entry name" value="SIR2_2"/>
    <property type="match status" value="1"/>
</dbReference>
<organism evidence="1 2">
    <name type="scientific">Clostridium gasigenes</name>
    <dbReference type="NCBI Taxonomy" id="94869"/>
    <lineage>
        <taxon>Bacteria</taxon>
        <taxon>Bacillati</taxon>
        <taxon>Bacillota</taxon>
        <taxon>Clostridia</taxon>
        <taxon>Eubacteriales</taxon>
        <taxon>Clostridiaceae</taxon>
        <taxon>Clostridium</taxon>
    </lineage>
</organism>
<proteinExistence type="predicted"/>
<dbReference type="RefSeq" id="WP_175490906.1">
    <property type="nucleotide sequence ID" value="NZ_FNJM01000017.1"/>
</dbReference>
<keyword evidence="2" id="KW-1185">Reference proteome</keyword>
<protein>
    <submittedName>
        <fullName evidence="1">SIR2-like domain-containing protein</fullName>
    </submittedName>
</protein>